<reference evidence="2" key="1">
    <citation type="journal article" date="2023" name="Front. Plant Sci.">
        <title>Chromosomal-level genome assembly of Melastoma candidum provides insights into trichome evolution.</title>
        <authorList>
            <person name="Zhong Y."/>
            <person name="Wu W."/>
            <person name="Sun C."/>
            <person name="Zou P."/>
            <person name="Liu Y."/>
            <person name="Dai S."/>
            <person name="Zhou R."/>
        </authorList>
    </citation>
    <scope>NUCLEOTIDE SEQUENCE [LARGE SCALE GENOMIC DNA]</scope>
</reference>
<dbReference type="Proteomes" id="UP001057402">
    <property type="component" value="Chromosome 6"/>
</dbReference>
<keyword evidence="2" id="KW-1185">Reference proteome</keyword>
<name>A0ACB9QH92_9MYRT</name>
<organism evidence="1 2">
    <name type="scientific">Melastoma candidum</name>
    <dbReference type="NCBI Taxonomy" id="119954"/>
    <lineage>
        <taxon>Eukaryota</taxon>
        <taxon>Viridiplantae</taxon>
        <taxon>Streptophyta</taxon>
        <taxon>Embryophyta</taxon>
        <taxon>Tracheophyta</taxon>
        <taxon>Spermatophyta</taxon>
        <taxon>Magnoliopsida</taxon>
        <taxon>eudicotyledons</taxon>
        <taxon>Gunneridae</taxon>
        <taxon>Pentapetalae</taxon>
        <taxon>rosids</taxon>
        <taxon>malvids</taxon>
        <taxon>Myrtales</taxon>
        <taxon>Melastomataceae</taxon>
        <taxon>Melastomatoideae</taxon>
        <taxon>Melastomateae</taxon>
        <taxon>Melastoma</taxon>
    </lineage>
</organism>
<sequence>MTIYAAESVLLIGKLIESENALRGRPTASASVVESLPCAVLVKEDAEKNDGLCPVYRNSCPVCRYKLPTDDLDDDSRRTRWVYIGFCCIGVMNNFVDLLQLPVQGMLD</sequence>
<gene>
    <name evidence="1" type="ORF">MLD38_021794</name>
</gene>
<protein>
    <submittedName>
        <fullName evidence="1">Uncharacterized protein</fullName>
    </submittedName>
</protein>
<comment type="caution">
    <text evidence="1">The sequence shown here is derived from an EMBL/GenBank/DDBJ whole genome shotgun (WGS) entry which is preliminary data.</text>
</comment>
<accession>A0ACB9QH92</accession>
<dbReference type="EMBL" id="CM042885">
    <property type="protein sequence ID" value="KAI4365845.1"/>
    <property type="molecule type" value="Genomic_DNA"/>
</dbReference>
<proteinExistence type="predicted"/>
<evidence type="ECO:0000313" key="1">
    <source>
        <dbReference type="EMBL" id="KAI4365845.1"/>
    </source>
</evidence>
<evidence type="ECO:0000313" key="2">
    <source>
        <dbReference type="Proteomes" id="UP001057402"/>
    </source>
</evidence>